<feature type="non-terminal residue" evidence="1">
    <location>
        <position position="157"/>
    </location>
</feature>
<comment type="caution">
    <text evidence="1">The sequence shown here is derived from an EMBL/GenBank/DDBJ whole genome shotgun (WGS) entry which is preliminary data.</text>
</comment>
<organism evidence="1">
    <name type="scientific">marine sediment metagenome</name>
    <dbReference type="NCBI Taxonomy" id="412755"/>
    <lineage>
        <taxon>unclassified sequences</taxon>
        <taxon>metagenomes</taxon>
        <taxon>ecological metagenomes</taxon>
    </lineage>
</organism>
<sequence>MAKLGINLGSIPLAGEAVASVAGAEMAATLSPVEIMHRMGEQWLNGASAAERGETLQVLLRNDRAPKSLLQMLEGDMAEKLVDMPQNKIPRAILRAAGSSKKQVQLTQTLQFLRKMKNGASPSDLRKVFGITMQAARQAGLSPRFLDALKKMGPEQV</sequence>
<dbReference type="AlphaFoldDB" id="A0A0F8ZDW8"/>
<accession>A0A0F8ZDW8</accession>
<protein>
    <submittedName>
        <fullName evidence="1">Uncharacterized protein</fullName>
    </submittedName>
</protein>
<dbReference type="EMBL" id="LAZR01048438">
    <property type="protein sequence ID" value="KKK91928.1"/>
    <property type="molecule type" value="Genomic_DNA"/>
</dbReference>
<gene>
    <name evidence="1" type="ORF">LCGC14_2708050</name>
</gene>
<reference evidence="1" key="1">
    <citation type="journal article" date="2015" name="Nature">
        <title>Complex archaea that bridge the gap between prokaryotes and eukaryotes.</title>
        <authorList>
            <person name="Spang A."/>
            <person name="Saw J.H."/>
            <person name="Jorgensen S.L."/>
            <person name="Zaremba-Niedzwiedzka K."/>
            <person name="Martijn J."/>
            <person name="Lind A.E."/>
            <person name="van Eijk R."/>
            <person name="Schleper C."/>
            <person name="Guy L."/>
            <person name="Ettema T.J."/>
        </authorList>
    </citation>
    <scope>NUCLEOTIDE SEQUENCE</scope>
</reference>
<evidence type="ECO:0000313" key="1">
    <source>
        <dbReference type="EMBL" id="KKK91928.1"/>
    </source>
</evidence>
<name>A0A0F8ZDW8_9ZZZZ</name>
<proteinExistence type="predicted"/>